<gene>
    <name evidence="1" type="ORF">BOKJ2_LOCUS12547</name>
</gene>
<proteinExistence type="predicted"/>
<dbReference type="EMBL" id="CAJFDH010000006">
    <property type="protein sequence ID" value="CAD5228176.1"/>
    <property type="molecule type" value="Genomic_DNA"/>
</dbReference>
<dbReference type="AlphaFoldDB" id="A0A811LJ65"/>
<sequence length="132" mass="14958">MAVKDLLAESNSKQRTERDLKFRTEAEFHIKLLSYDQTPVKALERRFVVATDLVTTMSMMVVGRRMVIETFRQAEDDGVLAEYTRGQGMVLSDALLKHSVAVLLHVVTHELGHAFHGVILKSGWQHVKLKLS</sequence>
<evidence type="ECO:0000313" key="1">
    <source>
        <dbReference type="EMBL" id="CAD5228176.1"/>
    </source>
</evidence>
<name>A0A811LJ65_9BILA</name>
<dbReference type="Proteomes" id="UP000614601">
    <property type="component" value="Unassembled WGS sequence"/>
</dbReference>
<accession>A0A811LJ65</accession>
<keyword evidence="2" id="KW-1185">Reference proteome</keyword>
<protein>
    <submittedName>
        <fullName evidence="1">Uncharacterized protein</fullName>
    </submittedName>
</protein>
<reference evidence="1" key="1">
    <citation type="submission" date="2020-09" db="EMBL/GenBank/DDBJ databases">
        <authorList>
            <person name="Kikuchi T."/>
        </authorList>
    </citation>
    <scope>NUCLEOTIDE SEQUENCE</scope>
    <source>
        <strain evidence="1">SH1</strain>
    </source>
</reference>
<dbReference type="EMBL" id="CAJFCW020000006">
    <property type="protein sequence ID" value="CAG9124203.1"/>
    <property type="molecule type" value="Genomic_DNA"/>
</dbReference>
<comment type="caution">
    <text evidence="1">The sequence shown here is derived from an EMBL/GenBank/DDBJ whole genome shotgun (WGS) entry which is preliminary data.</text>
</comment>
<organism evidence="1 2">
    <name type="scientific">Bursaphelenchus okinawaensis</name>
    <dbReference type="NCBI Taxonomy" id="465554"/>
    <lineage>
        <taxon>Eukaryota</taxon>
        <taxon>Metazoa</taxon>
        <taxon>Ecdysozoa</taxon>
        <taxon>Nematoda</taxon>
        <taxon>Chromadorea</taxon>
        <taxon>Rhabditida</taxon>
        <taxon>Tylenchina</taxon>
        <taxon>Tylenchomorpha</taxon>
        <taxon>Aphelenchoidea</taxon>
        <taxon>Aphelenchoididae</taxon>
        <taxon>Bursaphelenchus</taxon>
    </lineage>
</organism>
<evidence type="ECO:0000313" key="2">
    <source>
        <dbReference type="Proteomes" id="UP000614601"/>
    </source>
</evidence>
<dbReference type="Proteomes" id="UP000783686">
    <property type="component" value="Unassembled WGS sequence"/>
</dbReference>